<dbReference type="AlphaFoldDB" id="A0A5R9ITI5"/>
<evidence type="ECO:0000313" key="2">
    <source>
        <dbReference type="EMBL" id="TLU67417.1"/>
    </source>
</evidence>
<keyword evidence="3" id="KW-1185">Reference proteome</keyword>
<evidence type="ECO:0000313" key="3">
    <source>
        <dbReference type="Proteomes" id="UP000307790"/>
    </source>
</evidence>
<dbReference type="Pfam" id="PF12973">
    <property type="entry name" value="Cupin_7"/>
    <property type="match status" value="1"/>
</dbReference>
<dbReference type="EMBL" id="VCBC01000003">
    <property type="protein sequence ID" value="TLU67417.1"/>
    <property type="molecule type" value="Genomic_DNA"/>
</dbReference>
<dbReference type="NCBIfam" id="TIGR02451">
    <property type="entry name" value="anti_sig_ChrR"/>
    <property type="match status" value="1"/>
</dbReference>
<dbReference type="InterPro" id="IPR014710">
    <property type="entry name" value="RmlC-like_jellyroll"/>
</dbReference>
<dbReference type="RefSeq" id="WP_138318697.1">
    <property type="nucleotide sequence ID" value="NZ_VCBC01000003.1"/>
</dbReference>
<evidence type="ECO:0000259" key="1">
    <source>
        <dbReference type="Pfam" id="PF12973"/>
    </source>
</evidence>
<sequence length="223" mass="24514">MIKHHPTTNLLQSFSAGELPASLSAAISIHVDMCPVCQQQVGELTEQYAEQSFDQPAQMGQQDSFNETADIMSLIDDITDDESIAELGEGYVAKEFQIKDKSYKMPRPLQSMAIGSFSGIGKLNRARIELGEGEIHTSLMQIQPGGMIPEHTHKGFELTLLLDGEFSDDMGTYQAGDFIWLDGSHQHNPKTEDGCLCLTVVSDALHFTQGFGKLLNPFGSLLY</sequence>
<dbReference type="InterPro" id="IPR011051">
    <property type="entry name" value="RmlC_Cupin_sf"/>
</dbReference>
<dbReference type="CDD" id="cd20301">
    <property type="entry name" value="cupin_ChrR"/>
    <property type="match status" value="1"/>
</dbReference>
<dbReference type="SUPFAM" id="SSF51182">
    <property type="entry name" value="RmlC-like cupins"/>
    <property type="match status" value="1"/>
</dbReference>
<accession>A0A5R9ITI5</accession>
<organism evidence="2 3">
    <name type="scientific">Thalassotalea litorea</name>
    <dbReference type="NCBI Taxonomy" id="2020715"/>
    <lineage>
        <taxon>Bacteria</taxon>
        <taxon>Pseudomonadati</taxon>
        <taxon>Pseudomonadota</taxon>
        <taxon>Gammaproteobacteria</taxon>
        <taxon>Alteromonadales</taxon>
        <taxon>Colwelliaceae</taxon>
        <taxon>Thalassotalea</taxon>
    </lineage>
</organism>
<dbReference type="OrthoDB" id="2988517at2"/>
<dbReference type="Gene3D" id="2.60.120.10">
    <property type="entry name" value="Jelly Rolls"/>
    <property type="match status" value="1"/>
</dbReference>
<proteinExistence type="predicted"/>
<dbReference type="InterPro" id="IPR012807">
    <property type="entry name" value="Anti-sigma_ChrR"/>
</dbReference>
<reference evidence="2 3" key="1">
    <citation type="submission" date="2019-05" db="EMBL/GenBank/DDBJ databases">
        <title>Genome sequences of Thalassotalea litorea 1K03283.</title>
        <authorList>
            <person name="Zhang D."/>
        </authorList>
    </citation>
    <scope>NUCLEOTIDE SEQUENCE [LARGE SCALE GENOMIC DNA]</scope>
    <source>
        <strain evidence="2 3">MCCC 1K03283</strain>
    </source>
</reference>
<gene>
    <name evidence="2" type="ORF">FE810_03610</name>
</gene>
<feature type="domain" description="ChrR-like cupin" evidence="1">
    <location>
        <begin position="136"/>
        <end position="199"/>
    </location>
</feature>
<comment type="caution">
    <text evidence="2">The sequence shown here is derived from an EMBL/GenBank/DDBJ whole genome shotgun (WGS) entry which is preliminary data.</text>
</comment>
<protein>
    <submittedName>
        <fullName evidence="2">Transcriptional regulator</fullName>
    </submittedName>
</protein>
<dbReference type="Gene3D" id="1.10.10.1320">
    <property type="entry name" value="Anti-sigma factor, zinc-finger domain"/>
    <property type="match status" value="1"/>
</dbReference>
<name>A0A5R9ITI5_9GAMM</name>
<dbReference type="Proteomes" id="UP000307790">
    <property type="component" value="Unassembled WGS sequence"/>
</dbReference>
<dbReference type="InterPro" id="IPR025979">
    <property type="entry name" value="ChrR-like_cupin_dom"/>
</dbReference>
<dbReference type="InterPro" id="IPR041916">
    <property type="entry name" value="Anti_sigma_zinc_sf"/>
</dbReference>